<reference evidence="1" key="1">
    <citation type="submission" date="2023-04" db="EMBL/GenBank/DDBJ databases">
        <title>Phytophthora lilii NBRC 32176.</title>
        <authorList>
            <person name="Ichikawa N."/>
            <person name="Sato H."/>
            <person name="Tonouchi N."/>
        </authorList>
    </citation>
    <scope>NUCLEOTIDE SEQUENCE</scope>
    <source>
        <strain evidence="1">NBRC 32176</strain>
    </source>
</reference>
<sequence>MASVSSDGSRAGEPGALALDELLGDFEDRQRGLLLVAIDKAMKKQSEMLDAVKSQVEERHRRALDDMRDELARTQPSLVDGVIARTLSSENNSGLVSWIGDADKKGQALAVIHKLRSHLESGQGNAFRSDFEALLVVYMEYLKIPMTRGNRLNNRIEDLHESLYLKADYNNSPLGSHAAPA</sequence>
<proteinExistence type="predicted"/>
<gene>
    <name evidence="1" type="ORF">Plil01_000159000</name>
</gene>
<dbReference type="OrthoDB" id="125222at2759"/>
<dbReference type="EMBL" id="BSXW01000055">
    <property type="protein sequence ID" value="GMF10824.1"/>
    <property type="molecule type" value="Genomic_DNA"/>
</dbReference>
<name>A0A9W6TFN5_9STRA</name>
<keyword evidence="2" id="KW-1185">Reference proteome</keyword>
<evidence type="ECO:0000313" key="1">
    <source>
        <dbReference type="EMBL" id="GMF10824.1"/>
    </source>
</evidence>
<organism evidence="1 2">
    <name type="scientific">Phytophthora lilii</name>
    <dbReference type="NCBI Taxonomy" id="2077276"/>
    <lineage>
        <taxon>Eukaryota</taxon>
        <taxon>Sar</taxon>
        <taxon>Stramenopiles</taxon>
        <taxon>Oomycota</taxon>
        <taxon>Peronosporomycetes</taxon>
        <taxon>Peronosporales</taxon>
        <taxon>Peronosporaceae</taxon>
        <taxon>Phytophthora</taxon>
    </lineage>
</organism>
<comment type="caution">
    <text evidence="1">The sequence shown here is derived from an EMBL/GenBank/DDBJ whole genome shotgun (WGS) entry which is preliminary data.</text>
</comment>
<accession>A0A9W6TFN5</accession>
<evidence type="ECO:0000313" key="2">
    <source>
        <dbReference type="Proteomes" id="UP001165083"/>
    </source>
</evidence>
<protein>
    <submittedName>
        <fullName evidence="1">Unnamed protein product</fullName>
    </submittedName>
</protein>
<dbReference type="AlphaFoldDB" id="A0A9W6TFN5"/>
<dbReference type="Proteomes" id="UP001165083">
    <property type="component" value="Unassembled WGS sequence"/>
</dbReference>